<dbReference type="Pfam" id="PF20147">
    <property type="entry name" value="Crinkler"/>
    <property type="match status" value="1"/>
</dbReference>
<keyword evidence="7" id="KW-1185">Reference proteome</keyword>
<reference evidence="5 7" key="1">
    <citation type="submission" date="2017-11" db="EMBL/GenBank/DDBJ databases">
        <title>The genome of Rhizophagus clarus HR1 reveals common genetic basis of auxotrophy among arbuscular mycorrhizal fungi.</title>
        <authorList>
            <person name="Kobayashi Y."/>
        </authorList>
    </citation>
    <scope>NUCLEOTIDE SEQUENCE [LARGE SCALE GENOMIC DNA]</scope>
    <source>
        <strain evidence="5 7">HR1</strain>
    </source>
</reference>
<evidence type="ECO:0000256" key="3">
    <source>
        <dbReference type="ARBA" id="ARBA00022525"/>
    </source>
</evidence>
<dbReference type="EMBL" id="BLAL01000228">
    <property type="protein sequence ID" value="GES93594.1"/>
    <property type="molecule type" value="Genomic_DNA"/>
</dbReference>
<dbReference type="SUPFAM" id="SSF52540">
    <property type="entry name" value="P-loop containing nucleoside triphosphate hydrolases"/>
    <property type="match status" value="1"/>
</dbReference>
<proteinExistence type="predicted"/>
<dbReference type="GO" id="GO:0005576">
    <property type="term" value="C:extracellular region"/>
    <property type="evidence" value="ECO:0007669"/>
    <property type="project" value="UniProtKB-SubCell"/>
</dbReference>
<organism evidence="5 7">
    <name type="scientific">Rhizophagus clarus</name>
    <dbReference type="NCBI Taxonomy" id="94130"/>
    <lineage>
        <taxon>Eukaryota</taxon>
        <taxon>Fungi</taxon>
        <taxon>Fungi incertae sedis</taxon>
        <taxon>Mucoromycota</taxon>
        <taxon>Glomeromycotina</taxon>
        <taxon>Glomeromycetes</taxon>
        <taxon>Glomerales</taxon>
        <taxon>Glomeraceae</taxon>
        <taxon>Rhizophagus</taxon>
    </lineage>
</organism>
<dbReference type="InterPro" id="IPR045379">
    <property type="entry name" value="Crinkler_N"/>
</dbReference>
<dbReference type="Proteomes" id="UP000247702">
    <property type="component" value="Unassembled WGS sequence"/>
</dbReference>
<accession>A0A2Z6SFE3</accession>
<evidence type="ECO:0000256" key="1">
    <source>
        <dbReference type="ARBA" id="ARBA00004340"/>
    </source>
</evidence>
<dbReference type="PANTHER" id="PTHR33129">
    <property type="entry name" value="PROTEIN KINASE DOMAIN-CONTAINING PROTEIN-RELATED"/>
    <property type="match status" value="1"/>
</dbReference>
<sequence length="583" mass="69377">MSAIKLTCLIRENLPEDAFEIEIDKYESIQDLKKVISKKIPKEFTYSKYVDFEDIVTDPKNLILWKINISINEKLKFEQLKTHTLSIKKILDGEKMLDVKDIDHYFSNDMLLSKDFIHVVVELPIGIDKNLEKSWNALRNGKIINIQLSKEHPNYQFLCLPKDVSYLLGKDNVEQFLFIRNCYHHFADCIFKYDKCHLIGNPGIGKTYFSYYLLYQLAQQNKTVMYIGKDNEFKILFTKYYTLYNCTSYKMTDYDDDDVYYIIDNKLPESPYLYSKNINIILITSPWRRYYKYFEKDYYGYKLYLSVWSWEEIEICRHVNFYNISQEKVWELYNKWGGIPLFTLDYALNESKQKLLQRAIDIVDYNLLKYFGEMYFEKDISYMLAHILTNEKDEMILQFASEYVAEKFMTKLESFYKNELINSLRCPQYTEYSSLDKAIFEYIAHRTLLNGGSFDIKPLSNSMDNSKLIMPKREKLIFNDISDIKPDKYCIPSKKNFICDINAIVAPNIFFIMAVSEKYLNNLVDLDKLLEKFIDKSNESIIELYFVTPKYKETIVKNKNLPSLNDRLRKYILELDIGLIYGN</sequence>
<gene>
    <name evidence="6" type="ORF">RCL2_002033900</name>
    <name evidence="5" type="ORF">RclHR1_05550014</name>
</gene>
<name>A0A2Z6SFE3_9GLOM</name>
<evidence type="ECO:0000313" key="6">
    <source>
        <dbReference type="EMBL" id="GES93594.1"/>
    </source>
</evidence>
<feature type="domain" description="Crinkler effector protein N-terminal" evidence="4">
    <location>
        <begin position="4"/>
        <end position="122"/>
    </location>
</feature>
<evidence type="ECO:0000313" key="7">
    <source>
        <dbReference type="Proteomes" id="UP000247702"/>
    </source>
</evidence>
<keyword evidence="3" id="KW-0964">Secreted</keyword>
<comment type="caution">
    <text evidence="5">The sequence shown here is derived from an EMBL/GenBank/DDBJ whole genome shotgun (WGS) entry which is preliminary data.</text>
</comment>
<dbReference type="GO" id="GO:0043657">
    <property type="term" value="C:host cell"/>
    <property type="evidence" value="ECO:0007669"/>
    <property type="project" value="UniProtKB-SubCell"/>
</dbReference>
<dbReference type="InterPro" id="IPR027417">
    <property type="entry name" value="P-loop_NTPase"/>
</dbReference>
<evidence type="ECO:0000313" key="5">
    <source>
        <dbReference type="EMBL" id="GBC04177.1"/>
    </source>
</evidence>
<protein>
    <recommendedName>
        <fullName evidence="4">Crinkler effector protein N-terminal domain-containing protein</fullName>
    </recommendedName>
</protein>
<dbReference type="InterPro" id="IPR052980">
    <property type="entry name" value="Crinkler_effector"/>
</dbReference>
<reference evidence="6" key="2">
    <citation type="submission" date="2019-10" db="EMBL/GenBank/DDBJ databases">
        <title>Conservation and host-specific expression of non-tandemly repeated heterogenous ribosome RNA gene in arbuscular mycorrhizal fungi.</title>
        <authorList>
            <person name="Maeda T."/>
            <person name="Kobayashi Y."/>
            <person name="Nakagawa T."/>
            <person name="Ezawa T."/>
            <person name="Yamaguchi K."/>
            <person name="Bino T."/>
            <person name="Nishimoto Y."/>
            <person name="Shigenobu S."/>
            <person name="Kawaguchi M."/>
        </authorList>
    </citation>
    <scope>NUCLEOTIDE SEQUENCE</scope>
    <source>
        <strain evidence="6">HR1</strain>
    </source>
</reference>
<evidence type="ECO:0000259" key="4">
    <source>
        <dbReference type="Pfam" id="PF20147"/>
    </source>
</evidence>
<dbReference type="OrthoDB" id="2447216at2759"/>
<comment type="subcellular location">
    <subcellularLocation>
        <location evidence="1">Host cell</location>
    </subcellularLocation>
    <subcellularLocation>
        <location evidence="2">Secreted</location>
    </subcellularLocation>
</comment>
<dbReference type="Proteomes" id="UP000615446">
    <property type="component" value="Unassembled WGS sequence"/>
</dbReference>
<dbReference type="PANTHER" id="PTHR33129:SF1">
    <property type="entry name" value="ATP-BINDING PROTEIN"/>
    <property type="match status" value="1"/>
</dbReference>
<dbReference type="AlphaFoldDB" id="A0A2Z6SFE3"/>
<evidence type="ECO:0000256" key="2">
    <source>
        <dbReference type="ARBA" id="ARBA00004613"/>
    </source>
</evidence>
<dbReference type="EMBL" id="BEXD01003932">
    <property type="protein sequence ID" value="GBC04177.1"/>
    <property type="molecule type" value="Genomic_DNA"/>
</dbReference>